<dbReference type="Proteomes" id="UP001407347">
    <property type="component" value="Unassembled WGS sequence"/>
</dbReference>
<comment type="caution">
    <text evidence="1">The sequence shown here is derived from an EMBL/GenBank/DDBJ whole genome shotgun (WGS) entry which is preliminary data.</text>
</comment>
<gene>
    <name evidence="1" type="ORF">PUR29_36955</name>
</gene>
<accession>A0ABV0A870</accession>
<keyword evidence="2" id="KW-1185">Reference proteome</keyword>
<reference evidence="1 2" key="1">
    <citation type="journal article" date="2023" name="PLoS ONE">
        <title>Complete genome assembly of Hawai'i environmental nontuberculous mycobacteria reveals unexpected co-isolation with methylobacteria.</title>
        <authorList>
            <person name="Hendrix J."/>
            <person name="Epperson L.E."/>
            <person name="Tong E.I."/>
            <person name="Chan Y.L."/>
            <person name="Hasan N.A."/>
            <person name="Dawrs S.N."/>
            <person name="Norton G.J."/>
            <person name="Virdi R."/>
            <person name="Crooks J.L."/>
            <person name="Chan E.D."/>
            <person name="Honda J.R."/>
            <person name="Strong M."/>
        </authorList>
    </citation>
    <scope>NUCLEOTIDE SEQUENCE [LARGE SCALE GENOMIC DNA]</scope>
    <source>
        <strain evidence="1 2">NJH_HI04-1</strain>
    </source>
</reference>
<evidence type="ECO:0000313" key="1">
    <source>
        <dbReference type="EMBL" id="MEN3239030.1"/>
    </source>
</evidence>
<proteinExistence type="predicted"/>
<dbReference type="RefSeq" id="WP_346013975.1">
    <property type="nucleotide sequence ID" value="NZ_JAQYXP010000013.1"/>
</dbReference>
<evidence type="ECO:0000313" key="2">
    <source>
        <dbReference type="Proteomes" id="UP001407347"/>
    </source>
</evidence>
<organism evidence="1 2">
    <name type="scientific">Methylobacterium ajmalii</name>
    <dbReference type="NCBI Taxonomy" id="2738439"/>
    <lineage>
        <taxon>Bacteria</taxon>
        <taxon>Pseudomonadati</taxon>
        <taxon>Pseudomonadota</taxon>
        <taxon>Alphaproteobacteria</taxon>
        <taxon>Hyphomicrobiales</taxon>
        <taxon>Methylobacteriaceae</taxon>
        <taxon>Methylobacterium</taxon>
    </lineage>
</organism>
<name>A0ABV0A870_9HYPH</name>
<protein>
    <submittedName>
        <fullName evidence="1">Uncharacterized protein</fullName>
    </submittedName>
</protein>
<sequence>MIATAIDHGRLADLWGELTITARHAAGMFDTIIGRHPALGLVVLVLDGAVSVVDVLSELPLLGHEPAEA</sequence>
<dbReference type="EMBL" id="JAQYXP010000013">
    <property type="protein sequence ID" value="MEN3239030.1"/>
    <property type="molecule type" value="Genomic_DNA"/>
</dbReference>